<keyword evidence="4" id="KW-0560">Oxidoreductase</keyword>
<dbReference type="PANTHER" id="PTHR43004:SF20">
    <property type="entry name" value="2-MONOOXYGENASE, PUTATIVE (AFU_ORTHOLOGUE AFUA_1G13660)-RELATED"/>
    <property type="match status" value="1"/>
</dbReference>
<keyword evidence="8" id="KW-1185">Reference proteome</keyword>
<evidence type="ECO:0000259" key="5">
    <source>
        <dbReference type="Pfam" id="PF01494"/>
    </source>
</evidence>
<dbReference type="EMBL" id="RIBY02000258">
    <property type="protein sequence ID" value="KAH9844669.1"/>
    <property type="molecule type" value="Genomic_DNA"/>
</dbReference>
<comment type="caution">
    <text evidence="7">The sequence shown here is derived from an EMBL/GenBank/DDBJ whole genome shotgun (WGS) entry which is preliminary data.</text>
</comment>
<dbReference type="InterPro" id="IPR038220">
    <property type="entry name" value="PHOX_C_sf"/>
</dbReference>
<gene>
    <name evidence="7" type="ORF">Tdes44962_MAKER07205</name>
</gene>
<dbReference type="GO" id="GO:0071949">
    <property type="term" value="F:FAD binding"/>
    <property type="evidence" value="ECO:0007669"/>
    <property type="project" value="InterPro"/>
</dbReference>
<evidence type="ECO:0000259" key="6">
    <source>
        <dbReference type="Pfam" id="PF07976"/>
    </source>
</evidence>
<evidence type="ECO:0000256" key="1">
    <source>
        <dbReference type="ARBA" id="ARBA00007801"/>
    </source>
</evidence>
<dbReference type="PANTHER" id="PTHR43004">
    <property type="entry name" value="TRK SYSTEM POTASSIUM UPTAKE PROTEIN"/>
    <property type="match status" value="1"/>
</dbReference>
<comment type="similarity">
    <text evidence="1">Belongs to the PheA/TfdB FAD monooxygenase family.</text>
</comment>
<name>A0A9W7W640_9PEZI</name>
<reference evidence="7 8" key="1">
    <citation type="journal article" date="2018" name="IMA Fungus">
        <title>IMA Genome-F 10: Nine draft genome sequences of Claviceps purpurea s.lat., including C. arundinis, C. humidiphila, and C. cf. spartinae, pseudomolecules for the pitch canker pathogen Fusarium circinatum, draft genome of Davidsoniella eucalypti, Grosmannia galeiformis, Quambalaria eucalypti, and Teratosphaeria destructans.</title>
        <authorList>
            <person name="Wingfield B.D."/>
            <person name="Liu M."/>
            <person name="Nguyen H.D."/>
            <person name="Lane F.A."/>
            <person name="Morgan S.W."/>
            <person name="De Vos L."/>
            <person name="Wilken P.M."/>
            <person name="Duong T.A."/>
            <person name="Aylward J."/>
            <person name="Coetzee M.P."/>
            <person name="Dadej K."/>
            <person name="De Beer Z.W."/>
            <person name="Findlay W."/>
            <person name="Havenga M."/>
            <person name="Kolarik M."/>
            <person name="Menzies J.G."/>
            <person name="Naidoo K."/>
            <person name="Pochopski O."/>
            <person name="Shoukouhi P."/>
            <person name="Santana Q.C."/>
            <person name="Seifert K.A."/>
            <person name="Soal N."/>
            <person name="Steenkamp E.T."/>
            <person name="Tatham C.T."/>
            <person name="van der Nest M.A."/>
            <person name="Wingfield M.J."/>
        </authorList>
    </citation>
    <scope>NUCLEOTIDE SEQUENCE [LARGE SCALE GENOMIC DNA]</scope>
    <source>
        <strain evidence="7">CMW44962</strain>
    </source>
</reference>
<feature type="domain" description="FAD-binding" evidence="5">
    <location>
        <begin position="247"/>
        <end position="450"/>
    </location>
</feature>
<dbReference type="PRINTS" id="PR00420">
    <property type="entry name" value="RNGMNOXGNASE"/>
</dbReference>
<keyword evidence="3" id="KW-0274">FAD</keyword>
<feature type="domain" description="FAD-binding" evidence="5">
    <location>
        <begin position="30"/>
        <end position="150"/>
    </location>
</feature>
<reference evidence="7 8" key="2">
    <citation type="journal article" date="2021" name="Curr. Genet.">
        <title>Genetic response to nitrogen starvation in the aggressive Eucalyptus foliar pathogen Teratosphaeria destructans.</title>
        <authorList>
            <person name="Havenga M."/>
            <person name="Wingfield B.D."/>
            <person name="Wingfield M.J."/>
            <person name="Dreyer L.L."/>
            <person name="Roets F."/>
            <person name="Aylward J."/>
        </authorList>
    </citation>
    <scope>NUCLEOTIDE SEQUENCE [LARGE SCALE GENOMIC DNA]</scope>
    <source>
        <strain evidence="7">CMW44962</strain>
    </source>
</reference>
<keyword evidence="2" id="KW-0285">Flavoprotein</keyword>
<dbReference type="AlphaFoldDB" id="A0A9W7W640"/>
<dbReference type="OrthoDB" id="1716816at2759"/>
<dbReference type="Pfam" id="PF01494">
    <property type="entry name" value="FAD_binding_3"/>
    <property type="match status" value="2"/>
</dbReference>
<protein>
    <submittedName>
        <fullName evidence="7">Phenol 2-monooxygenase</fullName>
    </submittedName>
</protein>
<evidence type="ECO:0000313" key="8">
    <source>
        <dbReference type="Proteomes" id="UP001138500"/>
    </source>
</evidence>
<dbReference type="Gene3D" id="3.50.50.60">
    <property type="entry name" value="FAD/NAD(P)-binding domain"/>
    <property type="match status" value="1"/>
</dbReference>
<evidence type="ECO:0000256" key="4">
    <source>
        <dbReference type="ARBA" id="ARBA00023002"/>
    </source>
</evidence>
<dbReference type="Pfam" id="PF07976">
    <property type="entry name" value="Phe_hydrox_dim"/>
    <property type="match status" value="1"/>
</dbReference>
<dbReference type="InterPro" id="IPR036188">
    <property type="entry name" value="FAD/NAD-bd_sf"/>
</dbReference>
<dbReference type="GO" id="GO:0016709">
    <property type="term" value="F:oxidoreductase activity, acting on paired donors, with incorporation or reduction of molecular oxygen, NAD(P)H as one donor, and incorporation of one atom of oxygen"/>
    <property type="evidence" value="ECO:0007669"/>
    <property type="project" value="UniProtKB-ARBA"/>
</dbReference>
<dbReference type="InterPro" id="IPR050641">
    <property type="entry name" value="RIFMO-like"/>
</dbReference>
<organism evidence="7 8">
    <name type="scientific">Teratosphaeria destructans</name>
    <dbReference type="NCBI Taxonomy" id="418781"/>
    <lineage>
        <taxon>Eukaryota</taxon>
        <taxon>Fungi</taxon>
        <taxon>Dikarya</taxon>
        <taxon>Ascomycota</taxon>
        <taxon>Pezizomycotina</taxon>
        <taxon>Dothideomycetes</taxon>
        <taxon>Dothideomycetidae</taxon>
        <taxon>Mycosphaerellales</taxon>
        <taxon>Teratosphaeriaceae</taxon>
        <taxon>Teratosphaeria</taxon>
    </lineage>
</organism>
<feature type="domain" description="Phenol hydroxylase-like C-terminal dimerisation" evidence="6">
    <location>
        <begin position="488"/>
        <end position="700"/>
    </location>
</feature>
<dbReference type="SUPFAM" id="SSF54373">
    <property type="entry name" value="FAD-linked reductases, C-terminal domain"/>
    <property type="match status" value="1"/>
</dbReference>
<proteinExistence type="inferred from homology"/>
<dbReference type="Gene3D" id="3.30.9.10">
    <property type="entry name" value="D-Amino Acid Oxidase, subunit A, domain 2"/>
    <property type="match status" value="1"/>
</dbReference>
<dbReference type="SUPFAM" id="SSF51905">
    <property type="entry name" value="FAD/NAD(P)-binding domain"/>
    <property type="match status" value="1"/>
</dbReference>
<dbReference type="SUPFAM" id="SSF52833">
    <property type="entry name" value="Thioredoxin-like"/>
    <property type="match status" value="1"/>
</dbReference>
<dbReference type="InterPro" id="IPR036249">
    <property type="entry name" value="Thioredoxin-like_sf"/>
</dbReference>
<evidence type="ECO:0000256" key="2">
    <source>
        <dbReference type="ARBA" id="ARBA00022630"/>
    </source>
</evidence>
<evidence type="ECO:0000313" key="7">
    <source>
        <dbReference type="EMBL" id="KAH9844669.1"/>
    </source>
</evidence>
<dbReference type="CDD" id="cd02979">
    <property type="entry name" value="PHOX_C"/>
    <property type="match status" value="1"/>
</dbReference>
<sequence length="705" mass="79578">MFYCPQEPLIRKKHIQMAISNKKVTSVTSETDVLVVGGGPAGLIAAWWMARTGIRVRVIDKDPYPLLHGRADGMRSRTVEMLDSMGSGMQETVTRESFPMLMSGNWMRNEKDEIQRIEQMPMYEDHTHILVTPFCPQALSQGRLERIIQDGLLDVSGGSVVVERGIEATKLEYNAEVEDDPLAYPITVGLKRADPSESANSRFEGELKILNKSTIAAAAPNGIHGAPNGDHAQTNGYAAHNGLQEAPDDAVEEVRAKYLIGCDGARSWLRKQLDIKTDGSHTNTVWAALDIFPITDFPDVRRPNGIQTEKGTLMLIPREKGLLRVYVPFGEEGKDATREGVTLEQARDLVQKAFKPYHFTWEHCQWWSSYSLGQRHSERAAHAGHRIFLSGDAVHNNSPLIGLGLNVSAQDAWNLGWKIALAAKAPKGMDRHALMATYESERLPVAEKLVWYDRNWTTLFNKKLVEPGVIMQRYFEFRNFSDAFVLGYPESPLAAKKLSNQAAAPMMQVGESFKHTRIAMHADAQTYWTCNRLRSDGRFHLILFAGDWSVPRQMSRVETFCRKLIEKDGESGDSLLYDRYPYCFDSSFNNYDRSGADRGRPSSMINFVTLHCSQEEPRPMLELPEAMRGPYHPVLGWDPTRVWIDRDAPYDRYCDGRAYEAYGIDPAKGCVAVLRPDMHIGYVGELEDFDGMVKFFQDVFGPSWR</sequence>
<accession>A0A9W7W640</accession>
<evidence type="ECO:0000256" key="3">
    <source>
        <dbReference type="ARBA" id="ARBA00022827"/>
    </source>
</evidence>
<dbReference type="InterPro" id="IPR012941">
    <property type="entry name" value="Phe_hydrox_C_dim_dom"/>
</dbReference>
<dbReference type="InterPro" id="IPR002938">
    <property type="entry name" value="FAD-bd"/>
</dbReference>
<dbReference type="Proteomes" id="UP001138500">
    <property type="component" value="Unassembled WGS sequence"/>
</dbReference>
<dbReference type="Gene3D" id="3.40.30.20">
    <property type="match status" value="1"/>
</dbReference>